<reference evidence="2 3" key="1">
    <citation type="submission" date="2015-01" db="EMBL/GenBank/DDBJ databases">
        <title>Enhanced salinomycin production by adjusting the supply of polyketide extender units in Streptomyce albus DSM 41398.</title>
        <authorList>
            <person name="Lu C."/>
        </authorList>
    </citation>
    <scope>NUCLEOTIDE SEQUENCE [LARGE SCALE GENOMIC DNA]</scope>
    <source>
        <strain evidence="3">ATCC 21838 / DSM 41398 / FERM P-419 / JCM 4703 / NBRC 107858</strain>
    </source>
</reference>
<feature type="compositionally biased region" description="Basic and acidic residues" evidence="1">
    <location>
        <begin position="208"/>
        <end position="228"/>
    </location>
</feature>
<dbReference type="Proteomes" id="UP000031523">
    <property type="component" value="Chromosome"/>
</dbReference>
<feature type="region of interest" description="Disordered" evidence="1">
    <location>
        <begin position="1"/>
        <end position="357"/>
    </location>
</feature>
<feature type="compositionally biased region" description="Basic and acidic residues" evidence="1">
    <location>
        <begin position="247"/>
        <end position="256"/>
    </location>
</feature>
<evidence type="ECO:0000256" key="1">
    <source>
        <dbReference type="SAM" id="MobiDB-lite"/>
    </source>
</evidence>
<organism evidence="2 3">
    <name type="scientific">Streptomyces albus (strain ATCC 21838 / DSM 41398 / FERM P-419 / JCM 4703 / NBRC 107858)</name>
    <dbReference type="NCBI Taxonomy" id="1081613"/>
    <lineage>
        <taxon>Bacteria</taxon>
        <taxon>Bacillati</taxon>
        <taxon>Actinomycetota</taxon>
        <taxon>Actinomycetes</taxon>
        <taxon>Kitasatosporales</taxon>
        <taxon>Streptomycetaceae</taxon>
        <taxon>Streptomyces</taxon>
    </lineage>
</organism>
<dbReference type="EMBL" id="CP010519">
    <property type="protein sequence ID" value="AJE83911.1"/>
    <property type="molecule type" value="Genomic_DNA"/>
</dbReference>
<keyword evidence="3" id="KW-1185">Reference proteome</keyword>
<feature type="compositionally biased region" description="Basic and acidic residues" evidence="1">
    <location>
        <begin position="61"/>
        <end position="114"/>
    </location>
</feature>
<feature type="compositionally biased region" description="Basic and acidic residues" evidence="1">
    <location>
        <begin position="18"/>
        <end position="49"/>
    </location>
</feature>
<feature type="compositionally biased region" description="Pro residues" evidence="1">
    <location>
        <begin position="236"/>
        <end position="245"/>
    </location>
</feature>
<dbReference type="AlphaFoldDB" id="A0A0B5EZ62"/>
<accession>A0A0B5EZ62</accession>
<feature type="compositionally biased region" description="Polar residues" evidence="1">
    <location>
        <begin position="348"/>
        <end position="357"/>
    </location>
</feature>
<evidence type="ECO:0000313" key="3">
    <source>
        <dbReference type="Proteomes" id="UP000031523"/>
    </source>
</evidence>
<sequence length="357" mass="38778">MHLHGAGLDQRLEQVPLDDLHGQHHAEHPQGDHEAAVGERDQDGDRAGEEGPEVGDVGADEDQRAEPDGTGDAEHEQPHGDEDGVDEGDQRRPVHEALDGPERPARHGLQERAGVRGRQRVQGAHRPVGVAQEEEEQQQGEHRRGDRLADHADPAEQPGGGRTAELPAELAGAGGQIVQRGPLGAEVPGDRLGGVPQRVDDLAAGVDQRGDHDVHGPADHREHGEHRQPRGQRLVEPPPHQPPVQRPEQRGPEQREQHRHHGRPEEHRKPDDDHRDRGHQQDQQTPGPDTPRRLGQQRPSGSPPRPRPGSLSLCHTASSARRLPGRGQAGPEGVRAAGERGGHAVAPCSTSRVRWIP</sequence>
<feature type="compositionally biased region" description="Basic and acidic residues" evidence="1">
    <location>
        <begin position="139"/>
        <end position="154"/>
    </location>
</feature>
<evidence type="ECO:0000313" key="2">
    <source>
        <dbReference type="EMBL" id="AJE83911.1"/>
    </source>
</evidence>
<feature type="compositionally biased region" description="Basic and acidic residues" evidence="1">
    <location>
        <begin position="263"/>
        <end position="280"/>
    </location>
</feature>
<dbReference type="KEGG" id="sals:SLNWT_3535"/>
<proteinExistence type="predicted"/>
<gene>
    <name evidence="2" type="ORF">SLNWT_3535</name>
</gene>
<protein>
    <submittedName>
        <fullName evidence="2">Uncharacterized protein</fullName>
    </submittedName>
</protein>
<name>A0A0B5EZ62_STRA4</name>